<sequence>MSYMCQNSTATCSLSQLVDENPSIVQFTKKLCVMQDLTSKMLIEADIIKETRHLGAKPIDISVEENHWLALVDGALISNLAKYKRLVGRLIYLRFTRLELSYCIHLLSQFMIAQHWHAALQVPVHLAHCKKSGLPRTDQTHRGRLPFLPKRDRSRQ</sequence>
<dbReference type="Proteomes" id="UP000828941">
    <property type="component" value="Chromosome 7"/>
</dbReference>
<evidence type="ECO:0000313" key="1">
    <source>
        <dbReference type="EMBL" id="KAI4332183.1"/>
    </source>
</evidence>
<reference evidence="1 2" key="1">
    <citation type="journal article" date="2022" name="DNA Res.">
        <title>Chromosomal-level genome assembly of the orchid tree Bauhinia variegata (Leguminosae; Cercidoideae) supports the allotetraploid origin hypothesis of Bauhinia.</title>
        <authorList>
            <person name="Zhong Y."/>
            <person name="Chen Y."/>
            <person name="Zheng D."/>
            <person name="Pang J."/>
            <person name="Liu Y."/>
            <person name="Luo S."/>
            <person name="Meng S."/>
            <person name="Qian L."/>
            <person name="Wei D."/>
            <person name="Dai S."/>
            <person name="Zhou R."/>
        </authorList>
    </citation>
    <scope>NUCLEOTIDE SEQUENCE [LARGE SCALE GENOMIC DNA]</scope>
    <source>
        <strain evidence="1">BV-YZ2020</strain>
    </source>
</reference>
<name>A0ACB9N731_BAUVA</name>
<protein>
    <submittedName>
        <fullName evidence="1">Uncharacterized protein</fullName>
    </submittedName>
</protein>
<accession>A0ACB9N731</accession>
<comment type="caution">
    <text evidence="1">The sequence shown here is derived from an EMBL/GenBank/DDBJ whole genome shotgun (WGS) entry which is preliminary data.</text>
</comment>
<proteinExistence type="predicted"/>
<dbReference type="EMBL" id="CM039432">
    <property type="protein sequence ID" value="KAI4332183.1"/>
    <property type="molecule type" value="Genomic_DNA"/>
</dbReference>
<keyword evidence="2" id="KW-1185">Reference proteome</keyword>
<evidence type="ECO:0000313" key="2">
    <source>
        <dbReference type="Proteomes" id="UP000828941"/>
    </source>
</evidence>
<gene>
    <name evidence="1" type="ORF">L6164_017113</name>
</gene>
<organism evidence="1 2">
    <name type="scientific">Bauhinia variegata</name>
    <name type="common">Purple orchid tree</name>
    <name type="synonym">Phanera variegata</name>
    <dbReference type="NCBI Taxonomy" id="167791"/>
    <lineage>
        <taxon>Eukaryota</taxon>
        <taxon>Viridiplantae</taxon>
        <taxon>Streptophyta</taxon>
        <taxon>Embryophyta</taxon>
        <taxon>Tracheophyta</taxon>
        <taxon>Spermatophyta</taxon>
        <taxon>Magnoliopsida</taxon>
        <taxon>eudicotyledons</taxon>
        <taxon>Gunneridae</taxon>
        <taxon>Pentapetalae</taxon>
        <taxon>rosids</taxon>
        <taxon>fabids</taxon>
        <taxon>Fabales</taxon>
        <taxon>Fabaceae</taxon>
        <taxon>Cercidoideae</taxon>
        <taxon>Cercideae</taxon>
        <taxon>Bauhiniinae</taxon>
        <taxon>Bauhinia</taxon>
    </lineage>
</organism>